<dbReference type="PRINTS" id="PR00038">
    <property type="entry name" value="HTHLUXR"/>
</dbReference>
<dbReference type="GO" id="GO:0006355">
    <property type="term" value="P:regulation of DNA-templated transcription"/>
    <property type="evidence" value="ECO:0007669"/>
    <property type="project" value="InterPro"/>
</dbReference>
<evidence type="ECO:0000259" key="5">
    <source>
        <dbReference type="PROSITE" id="PS50110"/>
    </source>
</evidence>
<dbReference type="InterPro" id="IPR000792">
    <property type="entry name" value="Tscrpt_reg_LuxR_C"/>
</dbReference>
<gene>
    <name evidence="6" type="ORF">D3H65_25200</name>
</gene>
<sequence>MKIHGNIKVIIADDHEIYRDGLRMVLVKQPDIELIAEAADGKELIDHVKAMQPDIVISDVKMPNMDGATATRYLAENHPEVGIIALTMFDEEDLIIDMLEAGAKGYLLKNADKYEIVEAIKSVYNQQPYYCRHTSNKLAQMVAKSKFNPHKLHNKPEFSERELDIITYICNGLTSKEIAEKIFLSVRTVEGLRMKIMEKMDVKNTAGIIIYAIRHHLYKPGRV</sequence>
<evidence type="ECO:0000313" key="6">
    <source>
        <dbReference type="EMBL" id="AXY77080.1"/>
    </source>
</evidence>
<dbReference type="SUPFAM" id="SSF46894">
    <property type="entry name" value="C-terminal effector domain of the bipartite response regulators"/>
    <property type="match status" value="1"/>
</dbReference>
<dbReference type="KEGG" id="pseg:D3H65_25200"/>
<dbReference type="InterPro" id="IPR058245">
    <property type="entry name" value="NreC/VraR/RcsB-like_REC"/>
</dbReference>
<keyword evidence="2 6" id="KW-0238">DNA-binding</keyword>
<dbReference type="Proteomes" id="UP000263900">
    <property type="component" value="Chromosome"/>
</dbReference>
<reference evidence="6 7" key="1">
    <citation type="submission" date="2018-09" db="EMBL/GenBank/DDBJ databases">
        <title>Genome sequencing of strain 6GH32-13.</title>
        <authorList>
            <person name="Weon H.-Y."/>
            <person name="Heo J."/>
            <person name="Kwon S.-W."/>
        </authorList>
    </citation>
    <scope>NUCLEOTIDE SEQUENCE [LARGE SCALE GENOMIC DNA]</scope>
    <source>
        <strain evidence="6 7">5GH32-13</strain>
    </source>
</reference>
<name>A0A3B7MVI5_9BACT</name>
<dbReference type="CDD" id="cd06170">
    <property type="entry name" value="LuxR_C_like"/>
    <property type="match status" value="1"/>
</dbReference>
<evidence type="ECO:0000256" key="2">
    <source>
        <dbReference type="ARBA" id="ARBA00023125"/>
    </source>
</evidence>
<evidence type="ECO:0000256" key="1">
    <source>
        <dbReference type="ARBA" id="ARBA00022553"/>
    </source>
</evidence>
<dbReference type="PANTHER" id="PTHR43214">
    <property type="entry name" value="TWO-COMPONENT RESPONSE REGULATOR"/>
    <property type="match status" value="1"/>
</dbReference>
<dbReference type="InterPro" id="IPR011006">
    <property type="entry name" value="CheY-like_superfamily"/>
</dbReference>
<dbReference type="SMART" id="SM00421">
    <property type="entry name" value="HTH_LUXR"/>
    <property type="match status" value="1"/>
</dbReference>
<accession>A0A3B7MVI5</accession>
<dbReference type="SUPFAM" id="SSF52172">
    <property type="entry name" value="CheY-like"/>
    <property type="match status" value="1"/>
</dbReference>
<dbReference type="GO" id="GO:0003677">
    <property type="term" value="F:DNA binding"/>
    <property type="evidence" value="ECO:0007669"/>
    <property type="project" value="UniProtKB-KW"/>
</dbReference>
<dbReference type="PANTHER" id="PTHR43214:SF43">
    <property type="entry name" value="TWO-COMPONENT RESPONSE REGULATOR"/>
    <property type="match status" value="1"/>
</dbReference>
<feature type="domain" description="Response regulatory" evidence="5">
    <location>
        <begin position="8"/>
        <end position="124"/>
    </location>
</feature>
<dbReference type="SMART" id="SM00448">
    <property type="entry name" value="REC"/>
    <property type="match status" value="1"/>
</dbReference>
<evidence type="ECO:0000313" key="7">
    <source>
        <dbReference type="Proteomes" id="UP000263900"/>
    </source>
</evidence>
<dbReference type="EMBL" id="CP032157">
    <property type="protein sequence ID" value="AXY77080.1"/>
    <property type="molecule type" value="Genomic_DNA"/>
</dbReference>
<keyword evidence="1 3" id="KW-0597">Phosphoprotein</keyword>
<keyword evidence="7" id="KW-1185">Reference proteome</keyword>
<dbReference type="InterPro" id="IPR016032">
    <property type="entry name" value="Sig_transdc_resp-reg_C-effctor"/>
</dbReference>
<feature type="modified residue" description="4-aspartylphosphate" evidence="3">
    <location>
        <position position="59"/>
    </location>
</feature>
<protein>
    <submittedName>
        <fullName evidence="6">DNA-binding response regulator</fullName>
    </submittedName>
</protein>
<evidence type="ECO:0000256" key="3">
    <source>
        <dbReference type="PROSITE-ProRule" id="PRU00169"/>
    </source>
</evidence>
<evidence type="ECO:0000259" key="4">
    <source>
        <dbReference type="PROSITE" id="PS50043"/>
    </source>
</evidence>
<dbReference type="GO" id="GO:0000160">
    <property type="term" value="P:phosphorelay signal transduction system"/>
    <property type="evidence" value="ECO:0007669"/>
    <property type="project" value="InterPro"/>
</dbReference>
<feature type="domain" description="HTH luxR-type" evidence="4">
    <location>
        <begin position="151"/>
        <end position="216"/>
    </location>
</feature>
<dbReference type="PROSITE" id="PS50110">
    <property type="entry name" value="RESPONSE_REGULATORY"/>
    <property type="match status" value="1"/>
</dbReference>
<dbReference type="InterPro" id="IPR001789">
    <property type="entry name" value="Sig_transdc_resp-reg_receiver"/>
</dbReference>
<dbReference type="Pfam" id="PF00072">
    <property type="entry name" value="Response_reg"/>
    <property type="match status" value="1"/>
</dbReference>
<dbReference type="CDD" id="cd17535">
    <property type="entry name" value="REC_NarL-like"/>
    <property type="match status" value="1"/>
</dbReference>
<dbReference type="Pfam" id="PF00196">
    <property type="entry name" value="GerE"/>
    <property type="match status" value="1"/>
</dbReference>
<dbReference type="RefSeq" id="WP_119052956.1">
    <property type="nucleotide sequence ID" value="NZ_CP032157.1"/>
</dbReference>
<dbReference type="PROSITE" id="PS50043">
    <property type="entry name" value="HTH_LUXR_2"/>
    <property type="match status" value="1"/>
</dbReference>
<dbReference type="Gene3D" id="3.40.50.2300">
    <property type="match status" value="1"/>
</dbReference>
<proteinExistence type="predicted"/>
<dbReference type="InterPro" id="IPR039420">
    <property type="entry name" value="WalR-like"/>
</dbReference>
<dbReference type="AlphaFoldDB" id="A0A3B7MVI5"/>
<dbReference type="OrthoDB" id="9797341at2"/>
<organism evidence="6 7">
    <name type="scientific">Paraflavitalea soli</name>
    <dbReference type="NCBI Taxonomy" id="2315862"/>
    <lineage>
        <taxon>Bacteria</taxon>
        <taxon>Pseudomonadati</taxon>
        <taxon>Bacteroidota</taxon>
        <taxon>Chitinophagia</taxon>
        <taxon>Chitinophagales</taxon>
        <taxon>Chitinophagaceae</taxon>
        <taxon>Paraflavitalea</taxon>
    </lineage>
</organism>